<evidence type="ECO:0000256" key="1">
    <source>
        <dbReference type="SAM" id="Phobius"/>
    </source>
</evidence>
<feature type="transmembrane region" description="Helical" evidence="1">
    <location>
        <begin position="51"/>
        <end position="69"/>
    </location>
</feature>
<evidence type="ECO:0000313" key="3">
    <source>
        <dbReference type="Proteomes" id="UP000178645"/>
    </source>
</evidence>
<reference evidence="2 3" key="1">
    <citation type="journal article" date="2016" name="Nat. Commun.">
        <title>Thousands of microbial genomes shed light on interconnected biogeochemical processes in an aquifer system.</title>
        <authorList>
            <person name="Anantharaman K."/>
            <person name="Brown C.T."/>
            <person name="Hug L.A."/>
            <person name="Sharon I."/>
            <person name="Castelle C.J."/>
            <person name="Probst A.J."/>
            <person name="Thomas B.C."/>
            <person name="Singh A."/>
            <person name="Wilkins M.J."/>
            <person name="Karaoz U."/>
            <person name="Brodie E.L."/>
            <person name="Williams K.H."/>
            <person name="Hubbard S.S."/>
            <person name="Banfield J.F."/>
        </authorList>
    </citation>
    <scope>NUCLEOTIDE SEQUENCE [LARGE SCALE GENOMIC DNA]</scope>
</reference>
<evidence type="ECO:0000313" key="2">
    <source>
        <dbReference type="EMBL" id="OGJ01210.1"/>
    </source>
</evidence>
<keyword evidence="1" id="KW-0472">Membrane</keyword>
<feature type="transmembrane region" description="Helical" evidence="1">
    <location>
        <begin position="81"/>
        <end position="100"/>
    </location>
</feature>
<keyword evidence="1" id="KW-1133">Transmembrane helix</keyword>
<comment type="caution">
    <text evidence="2">The sequence shown here is derived from an EMBL/GenBank/DDBJ whole genome shotgun (WGS) entry which is preliminary data.</text>
</comment>
<evidence type="ECO:0008006" key="4">
    <source>
        <dbReference type="Google" id="ProtNLM"/>
    </source>
</evidence>
<protein>
    <recommendedName>
        <fullName evidence="4">DUF2878 domain-containing protein</fullName>
    </recommendedName>
</protein>
<gene>
    <name evidence="2" type="ORF">A3G53_03615</name>
</gene>
<dbReference type="Proteomes" id="UP000178645">
    <property type="component" value="Unassembled WGS sequence"/>
</dbReference>
<feature type="transmembrane region" description="Helical" evidence="1">
    <location>
        <begin position="7"/>
        <end position="23"/>
    </location>
</feature>
<dbReference type="AlphaFoldDB" id="A0A1F6Y492"/>
<keyword evidence="1" id="KW-0812">Transmembrane</keyword>
<sequence length="108" mass="12385">MQKAWKIFLNSIPVLVMIGLIPIVDNDYILAILYLGITIFSLFIHKAKNDILVFVFGFIVMIISESIFISTGVETFIRNSLFGLMPLWLPFLWGYGFIVIKRSVQILD</sequence>
<dbReference type="EMBL" id="MFVU01000031">
    <property type="protein sequence ID" value="OGJ01210.1"/>
    <property type="molecule type" value="Genomic_DNA"/>
</dbReference>
<proteinExistence type="predicted"/>
<name>A0A1F6Y492_9BACT</name>
<feature type="transmembrane region" description="Helical" evidence="1">
    <location>
        <begin position="29"/>
        <end position="44"/>
    </location>
</feature>
<accession>A0A1F6Y492</accession>
<organism evidence="2 3">
    <name type="scientific">Candidatus Nomurabacteria bacterium RIFCSPLOWO2_12_FULL_44_11</name>
    <dbReference type="NCBI Taxonomy" id="1801796"/>
    <lineage>
        <taxon>Bacteria</taxon>
        <taxon>Candidatus Nomuraibacteriota</taxon>
    </lineage>
</organism>